<protein>
    <submittedName>
        <fullName evidence="1">Unnamed protein product</fullName>
    </submittedName>
</protein>
<comment type="caution">
    <text evidence="1">The sequence shown here is derived from an EMBL/GenBank/DDBJ whole genome shotgun (WGS) entry which is preliminary data.</text>
</comment>
<proteinExistence type="predicted"/>
<gene>
    <name evidence="1" type="ORF">Amon02_000324900</name>
</gene>
<sequence length="423" mass="47973">MSKSNNSPQAAIIKDQFTALFIILKPLIDDQNNKRHTGNTSNLSLSDSSILKSLKLNKKSTLRQVSSILYEFQDGGLINTDDADLIELQKLIIIISLIILIIASSQFLLHNTLPLLDDLNYYDSVLSSQRGVFLYTLQTLPQNICNIIQSLFNDVKTKNLKANQTVLLNAIDVPTWLPKGFESLYKNLLKWLGFLSDSLVSNTKQLLKSPTSFLIEKQRLSNNSVKLFINATVGLPFYHSTTELKSKREKLVHLQEQNVKRLGLLLSELPTFSIIDTNIDMEPIHSIINKLSLAFVNLESFDLTTTLEPTPSSQSQQLSESFQKLNALYDRLLPSYKTQIQAQLTTNKQPHKLAKNWLLITLLVLYGPTMASTIMANRETIYNWVQLNLVETTIGFYQNWIVDPLNNILKTIRHDDESQIAII</sequence>
<dbReference type="Proteomes" id="UP001165064">
    <property type="component" value="Unassembled WGS sequence"/>
</dbReference>
<reference evidence="1" key="1">
    <citation type="submission" date="2023-04" db="EMBL/GenBank/DDBJ databases">
        <title>Ambrosiozyma monospora NBRC 10751.</title>
        <authorList>
            <person name="Ichikawa N."/>
            <person name="Sato H."/>
            <person name="Tonouchi N."/>
        </authorList>
    </citation>
    <scope>NUCLEOTIDE SEQUENCE</scope>
    <source>
        <strain evidence="1">NBRC 10751</strain>
    </source>
</reference>
<dbReference type="EMBL" id="BSXS01002022">
    <property type="protein sequence ID" value="GME77972.1"/>
    <property type="molecule type" value="Genomic_DNA"/>
</dbReference>
<accession>A0ACB5T072</accession>
<evidence type="ECO:0000313" key="2">
    <source>
        <dbReference type="Proteomes" id="UP001165064"/>
    </source>
</evidence>
<organism evidence="1 2">
    <name type="scientific">Ambrosiozyma monospora</name>
    <name type="common">Yeast</name>
    <name type="synonym">Endomycopsis monosporus</name>
    <dbReference type="NCBI Taxonomy" id="43982"/>
    <lineage>
        <taxon>Eukaryota</taxon>
        <taxon>Fungi</taxon>
        <taxon>Dikarya</taxon>
        <taxon>Ascomycota</taxon>
        <taxon>Saccharomycotina</taxon>
        <taxon>Pichiomycetes</taxon>
        <taxon>Pichiales</taxon>
        <taxon>Pichiaceae</taxon>
        <taxon>Ambrosiozyma</taxon>
    </lineage>
</organism>
<keyword evidence="2" id="KW-1185">Reference proteome</keyword>
<evidence type="ECO:0000313" key="1">
    <source>
        <dbReference type="EMBL" id="GME77972.1"/>
    </source>
</evidence>
<name>A0ACB5T072_AMBMO</name>